<comment type="subcellular location">
    <subcellularLocation>
        <location evidence="1">Cell membrane</location>
        <topology evidence="1">Multi-pass membrane protein</topology>
    </subcellularLocation>
</comment>
<name>A0A099IBL4_CLOIN</name>
<dbReference type="GO" id="GO:0005886">
    <property type="term" value="C:plasma membrane"/>
    <property type="evidence" value="ECO:0007669"/>
    <property type="project" value="UniProtKB-SubCell"/>
</dbReference>
<keyword evidence="5 6" id="KW-0472">Membrane</keyword>
<dbReference type="PANTHER" id="PTHR33545">
    <property type="entry name" value="UPF0750 MEMBRANE PROTEIN YITT-RELATED"/>
    <property type="match status" value="1"/>
</dbReference>
<evidence type="ECO:0000256" key="2">
    <source>
        <dbReference type="ARBA" id="ARBA00022475"/>
    </source>
</evidence>
<feature type="transmembrane region" description="Helical" evidence="6">
    <location>
        <begin position="201"/>
        <end position="222"/>
    </location>
</feature>
<comment type="caution">
    <text evidence="7">The sequence shown here is derived from an EMBL/GenBank/DDBJ whole genome shotgun (WGS) entry which is preliminary data.</text>
</comment>
<dbReference type="Pfam" id="PF02588">
    <property type="entry name" value="YitT_membrane"/>
    <property type="match status" value="1"/>
</dbReference>
<protein>
    <submittedName>
        <fullName evidence="7">Membrane protein</fullName>
    </submittedName>
</protein>
<keyword evidence="3 6" id="KW-0812">Transmembrane</keyword>
<dbReference type="PANTHER" id="PTHR33545:SF5">
    <property type="entry name" value="UPF0750 MEMBRANE PROTEIN YITT"/>
    <property type="match status" value="1"/>
</dbReference>
<dbReference type="EMBL" id="JQIF01000004">
    <property type="protein sequence ID" value="KGJ54916.1"/>
    <property type="molecule type" value="Genomic_DNA"/>
</dbReference>
<organism evidence="7 8">
    <name type="scientific">Clostridium innocuum</name>
    <dbReference type="NCBI Taxonomy" id="1522"/>
    <lineage>
        <taxon>Bacteria</taxon>
        <taxon>Bacillati</taxon>
        <taxon>Bacillota</taxon>
        <taxon>Clostridia</taxon>
        <taxon>Eubacteriales</taxon>
        <taxon>Clostridiaceae</taxon>
        <taxon>Clostridium</taxon>
    </lineage>
</organism>
<dbReference type="InterPro" id="IPR003740">
    <property type="entry name" value="YitT"/>
</dbReference>
<feature type="transmembrane region" description="Helical" evidence="6">
    <location>
        <begin position="103"/>
        <end position="120"/>
    </location>
</feature>
<sequence>MQQQKNTVLNNTKNSPAESSFKESSILTLVKDYGWITFAAAITAVAVNFFFTSTGLAPGGITGLSLVCSTVFGIPVSTMSLCISIPLLILSTIVLGKSFGIKTLYITLATPLFMKLIPSIHTTQFLLDIHPLLELAVAGLLGGLLVGTAIGIALNHACATGGTDVIALLIQYVFKFLKVSVILFFLDGSVVIASGVITQNALISVFSFLSLMVIIQTISFVIKHKLSA</sequence>
<evidence type="ECO:0000313" key="7">
    <source>
        <dbReference type="EMBL" id="KGJ54916.1"/>
    </source>
</evidence>
<dbReference type="InterPro" id="IPR051461">
    <property type="entry name" value="UPF0750_membrane"/>
</dbReference>
<accession>A0A099IBL4</accession>
<evidence type="ECO:0000256" key="5">
    <source>
        <dbReference type="ARBA" id="ARBA00023136"/>
    </source>
</evidence>
<dbReference type="RefSeq" id="WP_044903451.1">
    <property type="nucleotide sequence ID" value="NZ_JQIF01000004.1"/>
</dbReference>
<evidence type="ECO:0000256" key="4">
    <source>
        <dbReference type="ARBA" id="ARBA00022989"/>
    </source>
</evidence>
<proteinExistence type="predicted"/>
<gene>
    <name evidence="7" type="ORF">CIAN88_01005</name>
</gene>
<keyword evidence="4 6" id="KW-1133">Transmembrane helix</keyword>
<reference evidence="7 8" key="1">
    <citation type="submission" date="2014-08" db="EMBL/GenBank/DDBJ databases">
        <title>Clostridium innocuum, an unnegligible vancomycin-resistant pathogen causing extra-intestinal infections.</title>
        <authorList>
            <person name="Feng Y."/>
            <person name="Chiu C.-H."/>
        </authorList>
    </citation>
    <scope>NUCLEOTIDE SEQUENCE [LARGE SCALE GENOMIC DNA]</scope>
    <source>
        <strain evidence="7 8">AN88</strain>
    </source>
</reference>
<feature type="transmembrane region" description="Helical" evidence="6">
    <location>
        <begin position="71"/>
        <end position="96"/>
    </location>
</feature>
<feature type="transmembrane region" description="Helical" evidence="6">
    <location>
        <begin position="33"/>
        <end position="51"/>
    </location>
</feature>
<evidence type="ECO:0000256" key="1">
    <source>
        <dbReference type="ARBA" id="ARBA00004651"/>
    </source>
</evidence>
<feature type="transmembrane region" description="Helical" evidence="6">
    <location>
        <begin position="132"/>
        <end position="154"/>
    </location>
</feature>
<keyword evidence="2" id="KW-1003">Cell membrane</keyword>
<evidence type="ECO:0000313" key="8">
    <source>
        <dbReference type="Proteomes" id="UP000030008"/>
    </source>
</evidence>
<evidence type="ECO:0000256" key="6">
    <source>
        <dbReference type="SAM" id="Phobius"/>
    </source>
</evidence>
<evidence type="ECO:0000256" key="3">
    <source>
        <dbReference type="ARBA" id="ARBA00022692"/>
    </source>
</evidence>
<dbReference type="Proteomes" id="UP000030008">
    <property type="component" value="Unassembled WGS sequence"/>
</dbReference>
<dbReference type="AlphaFoldDB" id="A0A099IBL4"/>